<protein>
    <submittedName>
        <fullName evidence="1">Uncharacterized protein</fullName>
    </submittedName>
</protein>
<keyword evidence="2" id="KW-1185">Reference proteome</keyword>
<name>A0ABS5K2K7_9BACT</name>
<evidence type="ECO:0000313" key="2">
    <source>
        <dbReference type="Proteomes" id="UP000708576"/>
    </source>
</evidence>
<reference evidence="1 2" key="1">
    <citation type="journal article" date="2015" name="Int. J. Syst. Evol. Microbiol.">
        <title>Carboxylicivirga linearis sp. nov., isolated from a sea cucumber culture pond.</title>
        <authorList>
            <person name="Wang F.Q."/>
            <person name="Zhou Y.X."/>
            <person name="Lin X.Z."/>
            <person name="Chen G.J."/>
            <person name="Du Z.J."/>
        </authorList>
    </citation>
    <scope>NUCLEOTIDE SEQUENCE [LARGE SCALE GENOMIC DNA]</scope>
    <source>
        <strain evidence="1 2">FB218</strain>
    </source>
</reference>
<sequence>PIVTEVSITVANANGDILATYTDSAVEGDGNQVDVSLGSYDDGDYTITLSEENSSDFCVVSKNERLPISILAYSPNPTEDIVAITYYSPIVTEVSITVANANG</sequence>
<gene>
    <name evidence="1" type="ORF">KEM10_24205</name>
</gene>
<feature type="non-terminal residue" evidence="1">
    <location>
        <position position="103"/>
    </location>
</feature>
<proteinExistence type="predicted"/>
<dbReference type="EMBL" id="JAGUCO010000178">
    <property type="protein sequence ID" value="MBS2101403.1"/>
    <property type="molecule type" value="Genomic_DNA"/>
</dbReference>
<evidence type="ECO:0000313" key="1">
    <source>
        <dbReference type="EMBL" id="MBS2101403.1"/>
    </source>
</evidence>
<accession>A0ABS5K2K7</accession>
<dbReference type="RefSeq" id="WP_212221094.1">
    <property type="nucleotide sequence ID" value="NZ_JAGUCO010000178.1"/>
</dbReference>
<organism evidence="1 2">
    <name type="scientific">Carboxylicivirga linearis</name>
    <dbReference type="NCBI Taxonomy" id="1628157"/>
    <lineage>
        <taxon>Bacteria</taxon>
        <taxon>Pseudomonadati</taxon>
        <taxon>Bacteroidota</taxon>
        <taxon>Bacteroidia</taxon>
        <taxon>Marinilabiliales</taxon>
        <taxon>Marinilabiliaceae</taxon>
        <taxon>Carboxylicivirga</taxon>
    </lineage>
</organism>
<comment type="caution">
    <text evidence="1">The sequence shown here is derived from an EMBL/GenBank/DDBJ whole genome shotgun (WGS) entry which is preliminary data.</text>
</comment>
<dbReference type="Proteomes" id="UP000708576">
    <property type="component" value="Unassembled WGS sequence"/>
</dbReference>
<feature type="non-terminal residue" evidence="1">
    <location>
        <position position="1"/>
    </location>
</feature>